<sequence>MPLPTGPVKSLYQLSKNVLLKLVDTIDDVGDLDYQLLRPIIIKITSPIQLKKLEANSPQIAGESAEVWRKLIVRDFGQASVEKYLPKNPLSWSKVYEKHQKEADEASAIASEALKAKMTSLTSAKASQRARIITNTAGLPPTQRRKGDGSGWGRAADSWTTKAGSKTKNIVAKARREAKELSMFRGRNSRLSAPTHTLRHAEVSRNLKEKMKDPGVLPEEAEPKKRPREMEDDDLEDQDVKRERMDDRTAKWLSGGRVATGKLNRGQSNSSTASSSTAPRVRAPADPFMRKKPVGLGARR</sequence>
<protein>
    <recommendedName>
        <fullName evidence="4">Elongin-A</fullName>
    </recommendedName>
</protein>
<comment type="caution">
    <text evidence="2">The sequence shown here is derived from an EMBL/GenBank/DDBJ whole genome shotgun (WGS) entry which is preliminary data.</text>
</comment>
<dbReference type="Gene3D" id="6.10.250.3180">
    <property type="match status" value="1"/>
</dbReference>
<dbReference type="PANTHER" id="PTHR15141:SF76">
    <property type="entry name" value="TRANSCRIPTION ELONGATION FACTOR B POLYPEPTIDE 3"/>
    <property type="match status" value="1"/>
</dbReference>
<evidence type="ECO:0000313" key="2">
    <source>
        <dbReference type="EMBL" id="KAL0636155.1"/>
    </source>
</evidence>
<evidence type="ECO:0008006" key="4">
    <source>
        <dbReference type="Google" id="ProtNLM"/>
    </source>
</evidence>
<feature type="compositionally biased region" description="Low complexity" evidence="1">
    <location>
        <begin position="268"/>
        <end position="278"/>
    </location>
</feature>
<accession>A0ABR3GJR2</accession>
<dbReference type="InterPro" id="IPR010684">
    <property type="entry name" value="RNA_pol_II_trans_fac_SIII_A"/>
</dbReference>
<gene>
    <name evidence="2" type="ORF">Q9L58_004829</name>
</gene>
<proteinExistence type="predicted"/>
<feature type="region of interest" description="Disordered" evidence="1">
    <location>
        <begin position="181"/>
        <end position="300"/>
    </location>
</feature>
<evidence type="ECO:0000313" key="3">
    <source>
        <dbReference type="Proteomes" id="UP001447188"/>
    </source>
</evidence>
<organism evidence="2 3">
    <name type="scientific">Discina gigas</name>
    <dbReference type="NCBI Taxonomy" id="1032678"/>
    <lineage>
        <taxon>Eukaryota</taxon>
        <taxon>Fungi</taxon>
        <taxon>Dikarya</taxon>
        <taxon>Ascomycota</taxon>
        <taxon>Pezizomycotina</taxon>
        <taxon>Pezizomycetes</taxon>
        <taxon>Pezizales</taxon>
        <taxon>Discinaceae</taxon>
        <taxon>Discina</taxon>
    </lineage>
</organism>
<dbReference type="EMBL" id="JBBBZM010000055">
    <property type="protein sequence ID" value="KAL0636155.1"/>
    <property type="molecule type" value="Genomic_DNA"/>
</dbReference>
<evidence type="ECO:0000256" key="1">
    <source>
        <dbReference type="SAM" id="MobiDB-lite"/>
    </source>
</evidence>
<keyword evidence="3" id="KW-1185">Reference proteome</keyword>
<dbReference type="Proteomes" id="UP001447188">
    <property type="component" value="Unassembled WGS sequence"/>
</dbReference>
<dbReference type="Pfam" id="PF06881">
    <property type="entry name" value="Elongin_A"/>
    <property type="match status" value="1"/>
</dbReference>
<name>A0ABR3GJR2_9PEZI</name>
<feature type="compositionally biased region" description="Basic residues" evidence="1">
    <location>
        <begin position="290"/>
        <end position="300"/>
    </location>
</feature>
<reference evidence="2 3" key="1">
    <citation type="submission" date="2024-02" db="EMBL/GenBank/DDBJ databases">
        <title>Discinaceae phylogenomics.</title>
        <authorList>
            <person name="Dirks A.C."/>
            <person name="James T.Y."/>
        </authorList>
    </citation>
    <scope>NUCLEOTIDE SEQUENCE [LARGE SCALE GENOMIC DNA]</scope>
    <source>
        <strain evidence="2 3">ACD0624</strain>
    </source>
</reference>
<feature type="compositionally biased region" description="Polar residues" evidence="1">
    <location>
        <begin position="158"/>
        <end position="168"/>
    </location>
</feature>
<feature type="compositionally biased region" description="Basic and acidic residues" evidence="1">
    <location>
        <begin position="199"/>
        <end position="213"/>
    </location>
</feature>
<dbReference type="InterPro" id="IPR051870">
    <property type="entry name" value="Elongin-A_domain"/>
</dbReference>
<feature type="compositionally biased region" description="Basic and acidic residues" evidence="1">
    <location>
        <begin position="238"/>
        <end position="250"/>
    </location>
</feature>
<feature type="region of interest" description="Disordered" evidence="1">
    <location>
        <begin position="138"/>
        <end position="169"/>
    </location>
</feature>
<dbReference type="PANTHER" id="PTHR15141">
    <property type="entry name" value="TRANSCRIPTION ELONGATION FACTOR B POLYPEPTIDE 3"/>
    <property type="match status" value="1"/>
</dbReference>